<sequence length="212" mass="23509">MSTKRAAPTTPAAPAAEAAPVAAPADNDLLTLNFDAGSDEEEEEEDEEDEEERATKRRRTSGEAGRNVKVVFDPTAKKLESIEVAIMKATGNSPRGGFSMMSTSSSGPIMNVIKKELAVARKLLKENKFPEALGVLVATFMNMDQFNNWFADTEEPEKVEAIFKAYYKLITDVLKKDDATLRLTGRGILVEELTRFGKDPKDAFGYEFKWFE</sequence>
<gene>
    <name evidence="2" type="ORF">ACHHYP_13576</name>
</gene>
<reference evidence="2 3" key="1">
    <citation type="journal article" date="2014" name="Genome Biol. Evol.">
        <title>The secreted proteins of Achlya hypogyna and Thraustotheca clavata identify the ancestral oomycete secretome and reveal gene acquisitions by horizontal gene transfer.</title>
        <authorList>
            <person name="Misner I."/>
            <person name="Blouin N."/>
            <person name="Leonard G."/>
            <person name="Richards T.A."/>
            <person name="Lane C.E."/>
        </authorList>
    </citation>
    <scope>NUCLEOTIDE SEQUENCE [LARGE SCALE GENOMIC DNA]</scope>
    <source>
        <strain evidence="2 3">ATCC 48635</strain>
    </source>
</reference>
<feature type="compositionally biased region" description="Acidic residues" evidence="1">
    <location>
        <begin position="37"/>
        <end position="52"/>
    </location>
</feature>
<protein>
    <submittedName>
        <fullName evidence="2">Uncharacterized protein</fullName>
    </submittedName>
</protein>
<name>A0A1V9YEU9_ACHHY</name>
<proteinExistence type="predicted"/>
<accession>A0A1V9YEU9</accession>
<keyword evidence="3" id="KW-1185">Reference proteome</keyword>
<dbReference type="AlphaFoldDB" id="A0A1V9YEU9"/>
<dbReference type="Proteomes" id="UP000243579">
    <property type="component" value="Unassembled WGS sequence"/>
</dbReference>
<feature type="compositionally biased region" description="Low complexity" evidence="1">
    <location>
        <begin position="1"/>
        <end position="25"/>
    </location>
</feature>
<evidence type="ECO:0000313" key="3">
    <source>
        <dbReference type="Proteomes" id="UP000243579"/>
    </source>
</evidence>
<feature type="region of interest" description="Disordered" evidence="1">
    <location>
        <begin position="1"/>
        <end position="63"/>
    </location>
</feature>
<comment type="caution">
    <text evidence="2">The sequence shown here is derived from an EMBL/GenBank/DDBJ whole genome shotgun (WGS) entry which is preliminary data.</text>
</comment>
<dbReference type="EMBL" id="JNBR01001915">
    <property type="protein sequence ID" value="OQR84284.1"/>
    <property type="molecule type" value="Genomic_DNA"/>
</dbReference>
<evidence type="ECO:0000313" key="2">
    <source>
        <dbReference type="EMBL" id="OQR84284.1"/>
    </source>
</evidence>
<evidence type="ECO:0000256" key="1">
    <source>
        <dbReference type="SAM" id="MobiDB-lite"/>
    </source>
</evidence>
<organism evidence="2 3">
    <name type="scientific">Achlya hypogyna</name>
    <name type="common">Oomycete</name>
    <name type="synonym">Protoachlya hypogyna</name>
    <dbReference type="NCBI Taxonomy" id="1202772"/>
    <lineage>
        <taxon>Eukaryota</taxon>
        <taxon>Sar</taxon>
        <taxon>Stramenopiles</taxon>
        <taxon>Oomycota</taxon>
        <taxon>Saprolegniomycetes</taxon>
        <taxon>Saprolegniales</taxon>
        <taxon>Achlyaceae</taxon>
        <taxon>Achlya</taxon>
    </lineage>
</organism>